<organism evidence="6 7">
    <name type="scientific">Mannheimia cairinae</name>
    <dbReference type="NCBI Taxonomy" id="3025936"/>
    <lineage>
        <taxon>Bacteria</taxon>
        <taxon>Pseudomonadati</taxon>
        <taxon>Pseudomonadota</taxon>
        <taxon>Gammaproteobacteria</taxon>
        <taxon>Pasteurellales</taxon>
        <taxon>Pasteurellaceae</taxon>
        <taxon>Mannheimia</taxon>
    </lineage>
</organism>
<accession>A0ABT5MN05</accession>
<reference evidence="6 7" key="1">
    <citation type="submission" date="2023-02" db="EMBL/GenBank/DDBJ databases">
        <title>Mannheimia cairiniae sp. nov., a novel species of Mannheimia obtained from moscovy ducks (Cairina moschata) and reclassification of Mannheimia ovis as heterotypic synonym of Mannheimia pernigra.</title>
        <authorList>
            <person name="Christensen H."/>
        </authorList>
    </citation>
    <scope>NUCLEOTIDE SEQUENCE [LARGE SCALE GENOMIC DNA]</scope>
    <source>
        <strain evidence="6 7">AT1</strain>
    </source>
</reference>
<evidence type="ECO:0000313" key="7">
    <source>
        <dbReference type="Proteomes" id="UP001221909"/>
    </source>
</evidence>
<evidence type="ECO:0000256" key="4">
    <source>
        <dbReference type="ARBA" id="ARBA00023288"/>
    </source>
</evidence>
<dbReference type="Gene3D" id="2.40.128.200">
    <property type="match status" value="1"/>
</dbReference>
<evidence type="ECO:0000313" key="6">
    <source>
        <dbReference type="EMBL" id="MDD0823475.1"/>
    </source>
</evidence>
<dbReference type="InterPro" id="IPR036328">
    <property type="entry name" value="MliC_sf"/>
</dbReference>
<proteinExistence type="predicted"/>
<keyword evidence="4" id="KW-0449">Lipoprotein</keyword>
<evidence type="ECO:0000256" key="1">
    <source>
        <dbReference type="ARBA" id="ARBA00022729"/>
    </source>
</evidence>
<protein>
    <submittedName>
        <fullName evidence="6">MliC family protein</fullName>
    </submittedName>
</protein>
<evidence type="ECO:0000256" key="2">
    <source>
        <dbReference type="ARBA" id="ARBA00023136"/>
    </source>
</evidence>
<feature type="domain" description="C-type lysozyme inhibitor" evidence="5">
    <location>
        <begin position="62"/>
        <end position="132"/>
    </location>
</feature>
<evidence type="ECO:0000256" key="3">
    <source>
        <dbReference type="ARBA" id="ARBA00023139"/>
    </source>
</evidence>
<evidence type="ECO:0000259" key="5">
    <source>
        <dbReference type="Pfam" id="PF09864"/>
    </source>
</evidence>
<keyword evidence="3" id="KW-0564">Palmitate</keyword>
<sequence>MDLFLKQYKPIYLLSAIVCISACTPRVTPVDQIQQIQKANKDKEVTQFVTKRVEHTSEITLYRCNNGKKVEVERQKKSPAGKKETVIVSFQGTSHQLSSAVTKDGRKYTNIRWTWHEMRNGKAFLSNNTKKTLAANCVKQ</sequence>
<keyword evidence="1" id="KW-0732">Signal</keyword>
<dbReference type="EMBL" id="JAQSJE010000002">
    <property type="protein sequence ID" value="MDD0823475.1"/>
    <property type="molecule type" value="Genomic_DNA"/>
</dbReference>
<dbReference type="Proteomes" id="UP001221909">
    <property type="component" value="Unassembled WGS sequence"/>
</dbReference>
<name>A0ABT5MN05_9PAST</name>
<gene>
    <name evidence="6" type="ORF">PTQ27_03180</name>
</gene>
<comment type="caution">
    <text evidence="6">The sequence shown here is derived from an EMBL/GenBank/DDBJ whole genome shotgun (WGS) entry which is preliminary data.</text>
</comment>
<dbReference type="RefSeq" id="WP_273749487.1">
    <property type="nucleotide sequence ID" value="NZ_JAQSJE010000002.1"/>
</dbReference>
<dbReference type="SUPFAM" id="SSF141488">
    <property type="entry name" value="YdhA-like"/>
    <property type="match status" value="1"/>
</dbReference>
<dbReference type="Pfam" id="PF09864">
    <property type="entry name" value="MliC"/>
    <property type="match status" value="1"/>
</dbReference>
<keyword evidence="7" id="KW-1185">Reference proteome</keyword>
<keyword evidence="2" id="KW-0472">Membrane</keyword>
<dbReference type="InterPro" id="IPR018660">
    <property type="entry name" value="MliC"/>
</dbReference>